<feature type="region of interest" description="Disordered" evidence="1">
    <location>
        <begin position="1"/>
        <end position="42"/>
    </location>
</feature>
<feature type="compositionally biased region" description="Low complexity" evidence="1">
    <location>
        <begin position="19"/>
        <end position="42"/>
    </location>
</feature>
<evidence type="ECO:0000313" key="3">
    <source>
        <dbReference type="Proteomes" id="UP000612055"/>
    </source>
</evidence>
<name>A0A835YQR5_9CHLO</name>
<proteinExistence type="predicted"/>
<evidence type="ECO:0000313" key="2">
    <source>
        <dbReference type="EMBL" id="KAG2502144.1"/>
    </source>
</evidence>
<feature type="compositionally biased region" description="Low complexity" evidence="1">
    <location>
        <begin position="116"/>
        <end position="131"/>
    </location>
</feature>
<dbReference type="Proteomes" id="UP000612055">
    <property type="component" value="Unassembled WGS sequence"/>
</dbReference>
<sequence length="518" mass="52529">MRRRGHSATGPQARPPSDPDSAPARLPRPSAGSLGGASSCCSSDVADPRGSLLGSSLSPSDALASLESLFLSGQASLNLVSRHIHAYMCSALPPGAPAEAAPLALCLQPTRRAVFSPGPGAPLSGPAPSEPCAQPGRPRPATLQRGTLDLHDFNAGTATQHQAVRKTITLRLRPGPEAAALQRAAQVLSAEPVGYAVRDGRMAAGGGGMPAAARHAVPLLAWTVEAAPGEPGCGSLVTFSPWVAGGDVAAALQAVAEGAGVGAALGLGAVSGAEAVDGPLMDRRRLVQLLAGSVEAWEALAWYSLLMPDLKLENIMGSWLCDPAGTVPLRPLAAFLADEGLAPSAACAPGSVPALERAMAGHGAQAAEFSALTRAYAPSEAYAREAPLLAAAAARDNPAALQRLRDAPSREPGLAEAVALVREGRDGELRAGLHGRSHMRPASHACLWGRSVLRALNRAEATLVARAEGGGRAGIGAANTRLLAALSAVCRACTAPLPSQRPAPAVVAMQLRAIAAWA</sequence>
<organism evidence="2 3">
    <name type="scientific">Edaphochlamys debaryana</name>
    <dbReference type="NCBI Taxonomy" id="47281"/>
    <lineage>
        <taxon>Eukaryota</taxon>
        <taxon>Viridiplantae</taxon>
        <taxon>Chlorophyta</taxon>
        <taxon>core chlorophytes</taxon>
        <taxon>Chlorophyceae</taxon>
        <taxon>CS clade</taxon>
        <taxon>Chlamydomonadales</taxon>
        <taxon>Chlamydomonadales incertae sedis</taxon>
        <taxon>Edaphochlamys</taxon>
    </lineage>
</organism>
<dbReference type="EMBL" id="JAEHOE010000001">
    <property type="protein sequence ID" value="KAG2502144.1"/>
    <property type="molecule type" value="Genomic_DNA"/>
</dbReference>
<reference evidence="2" key="1">
    <citation type="journal article" date="2020" name="bioRxiv">
        <title>Comparative genomics of Chlamydomonas.</title>
        <authorList>
            <person name="Craig R.J."/>
            <person name="Hasan A.R."/>
            <person name="Ness R.W."/>
            <person name="Keightley P.D."/>
        </authorList>
    </citation>
    <scope>NUCLEOTIDE SEQUENCE</scope>
    <source>
        <strain evidence="2">CCAP 11/70</strain>
    </source>
</reference>
<protein>
    <submittedName>
        <fullName evidence="2">Uncharacterized protein</fullName>
    </submittedName>
</protein>
<keyword evidence="3" id="KW-1185">Reference proteome</keyword>
<comment type="caution">
    <text evidence="2">The sequence shown here is derived from an EMBL/GenBank/DDBJ whole genome shotgun (WGS) entry which is preliminary data.</text>
</comment>
<dbReference type="AlphaFoldDB" id="A0A835YQR5"/>
<accession>A0A835YQR5</accession>
<gene>
    <name evidence="2" type="ORF">HYH03_000631</name>
</gene>
<feature type="region of interest" description="Disordered" evidence="1">
    <location>
        <begin position="116"/>
        <end position="144"/>
    </location>
</feature>
<evidence type="ECO:0000256" key="1">
    <source>
        <dbReference type="SAM" id="MobiDB-lite"/>
    </source>
</evidence>